<evidence type="ECO:0000256" key="6">
    <source>
        <dbReference type="ARBA" id="ARBA00023054"/>
    </source>
</evidence>
<evidence type="ECO:0000256" key="7">
    <source>
        <dbReference type="ARBA" id="ARBA00023175"/>
    </source>
</evidence>
<dbReference type="Gene3D" id="3.40.850.10">
    <property type="entry name" value="Kinesin motor domain"/>
    <property type="match status" value="1"/>
</dbReference>
<dbReference type="InterPro" id="IPR027417">
    <property type="entry name" value="P-loop_NTPase"/>
</dbReference>
<dbReference type="GO" id="GO:0051231">
    <property type="term" value="P:spindle elongation"/>
    <property type="evidence" value="ECO:0007669"/>
    <property type="project" value="TreeGrafter"/>
</dbReference>
<comment type="similarity">
    <text evidence="9">Belongs to the TRAFAC class myosin-kinesin ATPase superfamily. Kinesin family.</text>
</comment>
<dbReference type="Proteomes" id="UP000827092">
    <property type="component" value="Unassembled WGS sequence"/>
</dbReference>
<dbReference type="AlphaFoldDB" id="A0AAV6V0K0"/>
<dbReference type="GO" id="GO:0008574">
    <property type="term" value="F:plus-end-directed microtubule motor activity"/>
    <property type="evidence" value="ECO:0007669"/>
    <property type="project" value="TreeGrafter"/>
</dbReference>
<dbReference type="InterPro" id="IPR032384">
    <property type="entry name" value="Kif23_Arf-bd"/>
</dbReference>
<keyword evidence="14" id="KW-1185">Reference proteome</keyword>
<dbReference type="GO" id="GO:0090307">
    <property type="term" value="P:mitotic spindle assembly"/>
    <property type="evidence" value="ECO:0007669"/>
    <property type="project" value="TreeGrafter"/>
</dbReference>
<dbReference type="GO" id="GO:0005524">
    <property type="term" value="F:ATP binding"/>
    <property type="evidence" value="ECO:0007669"/>
    <property type="project" value="UniProtKB-UniRule"/>
</dbReference>
<comment type="subcellular location">
    <subcellularLocation>
        <location evidence="1">Cytoplasm</location>
        <location evidence="1">Cytoskeleton</location>
        <location evidence="1">Spindle</location>
    </subcellularLocation>
</comment>
<dbReference type="GO" id="GO:0007018">
    <property type="term" value="P:microtubule-based movement"/>
    <property type="evidence" value="ECO:0007669"/>
    <property type="project" value="InterPro"/>
</dbReference>
<feature type="region of interest" description="Disordered" evidence="11">
    <location>
        <begin position="693"/>
        <end position="734"/>
    </location>
</feature>
<name>A0AAV6V0K0_9ARAC</name>
<dbReference type="Pfam" id="PF00225">
    <property type="entry name" value="Kinesin"/>
    <property type="match status" value="1"/>
</dbReference>
<keyword evidence="3" id="KW-0597">Phosphoprotein</keyword>
<dbReference type="PRINTS" id="PR00380">
    <property type="entry name" value="KINESINHEAVY"/>
</dbReference>
<organism evidence="13 14">
    <name type="scientific">Oedothorax gibbosus</name>
    <dbReference type="NCBI Taxonomy" id="931172"/>
    <lineage>
        <taxon>Eukaryota</taxon>
        <taxon>Metazoa</taxon>
        <taxon>Ecdysozoa</taxon>
        <taxon>Arthropoda</taxon>
        <taxon>Chelicerata</taxon>
        <taxon>Arachnida</taxon>
        <taxon>Araneae</taxon>
        <taxon>Araneomorphae</taxon>
        <taxon>Entelegynae</taxon>
        <taxon>Araneoidea</taxon>
        <taxon>Linyphiidae</taxon>
        <taxon>Erigoninae</taxon>
        <taxon>Oedothorax</taxon>
    </lineage>
</organism>
<evidence type="ECO:0000256" key="4">
    <source>
        <dbReference type="ARBA" id="ARBA00022741"/>
    </source>
</evidence>
<feature type="compositionally biased region" description="Polar residues" evidence="11">
    <location>
        <begin position="717"/>
        <end position="734"/>
    </location>
</feature>
<evidence type="ECO:0000259" key="12">
    <source>
        <dbReference type="PROSITE" id="PS50067"/>
    </source>
</evidence>
<proteinExistence type="inferred from homology"/>
<dbReference type="PANTHER" id="PTHR47970:SF29">
    <property type="entry name" value="KINESIN FAMILY MEMBER 20B"/>
    <property type="match status" value="1"/>
</dbReference>
<evidence type="ECO:0000313" key="13">
    <source>
        <dbReference type="EMBL" id="KAG8190161.1"/>
    </source>
</evidence>
<feature type="domain" description="Kinesin motor" evidence="12">
    <location>
        <begin position="1"/>
        <end position="384"/>
    </location>
</feature>
<feature type="coiled-coil region" evidence="10">
    <location>
        <begin position="469"/>
        <end position="570"/>
    </location>
</feature>
<evidence type="ECO:0000256" key="5">
    <source>
        <dbReference type="ARBA" id="ARBA00022840"/>
    </source>
</evidence>
<evidence type="ECO:0000256" key="9">
    <source>
        <dbReference type="PROSITE-ProRule" id="PRU00283"/>
    </source>
</evidence>
<reference evidence="13 14" key="1">
    <citation type="journal article" date="2022" name="Nat. Ecol. Evol.">
        <title>A masculinizing supergene underlies an exaggerated male reproductive morph in a spider.</title>
        <authorList>
            <person name="Hendrickx F."/>
            <person name="De Corte Z."/>
            <person name="Sonet G."/>
            <person name="Van Belleghem S.M."/>
            <person name="Kostlbacher S."/>
            <person name="Vangestel C."/>
        </authorList>
    </citation>
    <scope>NUCLEOTIDE SEQUENCE [LARGE SCALE GENOMIC DNA]</scope>
    <source>
        <strain evidence="13">W744_W776</strain>
    </source>
</reference>
<evidence type="ECO:0000256" key="10">
    <source>
        <dbReference type="SAM" id="Coils"/>
    </source>
</evidence>
<dbReference type="Gene3D" id="2.60.40.4330">
    <property type="entry name" value="Kinesin-like protein Kif23, Arf6-interacting domain"/>
    <property type="match status" value="1"/>
</dbReference>
<sequence length="882" mass="100910">MRYCVRKLGPKTTSHRVYAFDICYTFEHVFNDQTIQKKIFDHVAYPLVHKLLLGKDGLIITHGLTSSGKTYTITGTPEDEGLIPRSIDVIFNTIKDYQAPKFMFKSNKENGFVVQSTPEALIDQQKNMGLFSRTSTPKRTESIGDWSDRVSDSYIVNSISALRKYSVFLSYIEIYNNYIYDLLEDVPEERKYKNCSSKMLHEDRQHNMYVLGVVESEVKTADEALDVFCKGQLRRQFSNTSINVESSRSHTVFTIRVVQAPISPYGSEIDQSQSGVVVSQLSFVDLASCERIMDAQNGGRKLYETGSKNATLTALNSCIEALKKSQNGKTSKTIPYRKSKLTHLFKSFFKGKGEIRMIVCLNPRLDDCIKTTKFLKFAKATESSQSEISETPRKLSGNLGCTDKHQELIEKVKQRKGKITEVPLPNVDIELPHVTTKFDDESSYTNLIEVLKKRKLKRLSLEKDLLRRQNEFRNNLISIEKENSHLKEDIKLLEMDLRGREHQLHGAEHQLSSAEEMIQILDKDMAKLQKQLEEIRIEVKNKNQIISDQAKEIESANVRMEERLASEKRRLKLTMEGRLAAKQAEIERIMCFDKERFRQLRDILNSDDWTNLEDFNIDIGLSTETSTSVTTELMSEKDSHRSNRKKFKSRMKEKSLNMQSLAELPVVGKPKKSSCLDNRNLDLQDHMNDLISMRSTSSHRPSHRNSSSRTSLKRFLTRQQSMTVDPQPVRNNKSSISSFGQRVFGLLAGRSCSLFMRSRRHSNLPSNEPKSGYVWIEHRPIGNLDLNDEIPPFFTKRTVSTLSVKDLTKKKASHYVLQHQKISNGSLAVELYKAEIIPSDGGGAQVLFKDVVKMSKNLPRNHQLKKIDNESIPLQEVAARVS</sequence>
<protein>
    <recommendedName>
        <fullName evidence="12">Kinesin motor domain-containing protein</fullName>
    </recommendedName>
</protein>
<dbReference type="GO" id="GO:0005876">
    <property type="term" value="C:spindle microtubule"/>
    <property type="evidence" value="ECO:0007669"/>
    <property type="project" value="TreeGrafter"/>
</dbReference>
<feature type="binding site" evidence="9">
    <location>
        <begin position="63"/>
        <end position="70"/>
    </location>
    <ligand>
        <name>ATP</name>
        <dbReference type="ChEBI" id="CHEBI:30616"/>
    </ligand>
</feature>
<dbReference type="InterPro" id="IPR047149">
    <property type="entry name" value="KIF11-like"/>
</dbReference>
<keyword evidence="8" id="KW-0206">Cytoskeleton</keyword>
<evidence type="ECO:0000256" key="3">
    <source>
        <dbReference type="ARBA" id="ARBA00022553"/>
    </source>
</evidence>
<dbReference type="EMBL" id="JAFNEN010000192">
    <property type="protein sequence ID" value="KAG8190161.1"/>
    <property type="molecule type" value="Genomic_DNA"/>
</dbReference>
<evidence type="ECO:0000256" key="8">
    <source>
        <dbReference type="ARBA" id="ARBA00023212"/>
    </source>
</evidence>
<accession>A0AAV6V0K0</accession>
<evidence type="ECO:0000256" key="2">
    <source>
        <dbReference type="ARBA" id="ARBA00022490"/>
    </source>
</evidence>
<keyword evidence="5 9" id="KW-0067">ATP-binding</keyword>
<evidence type="ECO:0000256" key="11">
    <source>
        <dbReference type="SAM" id="MobiDB-lite"/>
    </source>
</evidence>
<dbReference type="GO" id="GO:0072686">
    <property type="term" value="C:mitotic spindle"/>
    <property type="evidence" value="ECO:0007669"/>
    <property type="project" value="TreeGrafter"/>
</dbReference>
<feature type="compositionally biased region" description="Low complexity" evidence="11">
    <location>
        <begin position="693"/>
        <end position="710"/>
    </location>
</feature>
<dbReference type="PANTHER" id="PTHR47970">
    <property type="entry name" value="KINESIN-LIKE PROTEIN KIF11"/>
    <property type="match status" value="1"/>
</dbReference>
<keyword evidence="4 9" id="KW-0547">Nucleotide-binding</keyword>
<evidence type="ECO:0000256" key="1">
    <source>
        <dbReference type="ARBA" id="ARBA00004186"/>
    </source>
</evidence>
<keyword evidence="2" id="KW-0963">Cytoplasm</keyword>
<dbReference type="PROSITE" id="PS50067">
    <property type="entry name" value="KINESIN_MOTOR_2"/>
    <property type="match status" value="1"/>
</dbReference>
<dbReference type="InterPro" id="IPR038105">
    <property type="entry name" value="Kif23_Arf-bd_sf"/>
</dbReference>
<dbReference type="SUPFAM" id="SSF52540">
    <property type="entry name" value="P-loop containing nucleoside triphosphate hydrolases"/>
    <property type="match status" value="1"/>
</dbReference>
<dbReference type="InterPro" id="IPR001752">
    <property type="entry name" value="Kinesin_motor_dom"/>
</dbReference>
<dbReference type="Pfam" id="PF16540">
    <property type="entry name" value="MKLP1_Arf_bdg"/>
    <property type="match status" value="1"/>
</dbReference>
<gene>
    <name evidence="13" type="ORF">JTE90_008695</name>
</gene>
<evidence type="ECO:0000313" key="14">
    <source>
        <dbReference type="Proteomes" id="UP000827092"/>
    </source>
</evidence>
<comment type="caution">
    <text evidence="13">The sequence shown here is derived from an EMBL/GenBank/DDBJ whole genome shotgun (WGS) entry which is preliminary data.</text>
</comment>
<dbReference type="InterPro" id="IPR036961">
    <property type="entry name" value="Kinesin_motor_dom_sf"/>
</dbReference>
<keyword evidence="6 10" id="KW-0175">Coiled coil</keyword>
<dbReference type="GO" id="GO:0005634">
    <property type="term" value="C:nucleus"/>
    <property type="evidence" value="ECO:0007669"/>
    <property type="project" value="TreeGrafter"/>
</dbReference>
<dbReference type="SMART" id="SM00129">
    <property type="entry name" value="KISc"/>
    <property type="match status" value="1"/>
</dbReference>
<keyword evidence="7 9" id="KW-0505">Motor protein</keyword>
<dbReference type="GO" id="GO:0008017">
    <property type="term" value="F:microtubule binding"/>
    <property type="evidence" value="ECO:0007669"/>
    <property type="project" value="InterPro"/>
</dbReference>